<evidence type="ECO:0000256" key="1">
    <source>
        <dbReference type="SAM" id="MobiDB-lite"/>
    </source>
</evidence>
<dbReference type="EMBL" id="JAKHSK010000011">
    <property type="protein sequence ID" value="MCL6218466.1"/>
    <property type="molecule type" value="Genomic_DNA"/>
</dbReference>
<evidence type="ECO:0000259" key="3">
    <source>
        <dbReference type="Pfam" id="PF13751"/>
    </source>
</evidence>
<dbReference type="AlphaFoldDB" id="A0A9X1ZQX1"/>
<organism evidence="4 5">
    <name type="scientific">Zunongwangia pacifica</name>
    <dbReference type="NCBI Taxonomy" id="2911062"/>
    <lineage>
        <taxon>Bacteria</taxon>
        <taxon>Pseudomonadati</taxon>
        <taxon>Bacteroidota</taxon>
        <taxon>Flavobacteriia</taxon>
        <taxon>Flavobacteriales</taxon>
        <taxon>Flavobacteriaceae</taxon>
        <taxon>Zunongwangia</taxon>
    </lineage>
</organism>
<proteinExistence type="predicted"/>
<dbReference type="InterPro" id="IPR025668">
    <property type="entry name" value="Tnp_DDE_dom"/>
</dbReference>
<gene>
    <name evidence="4" type="ORF">L1967_09175</name>
</gene>
<feature type="compositionally biased region" description="Basic and acidic residues" evidence="1">
    <location>
        <begin position="174"/>
        <end position="194"/>
    </location>
</feature>
<dbReference type="InterPro" id="IPR047629">
    <property type="entry name" value="IS1182_transpos"/>
</dbReference>
<dbReference type="PANTHER" id="PTHR33408">
    <property type="entry name" value="TRANSPOSASE"/>
    <property type="match status" value="1"/>
</dbReference>
<feature type="compositionally biased region" description="Polar residues" evidence="1">
    <location>
        <begin position="229"/>
        <end position="239"/>
    </location>
</feature>
<dbReference type="RefSeq" id="WP_249601363.1">
    <property type="nucleotide sequence ID" value="NZ_JAKHSK010000011.1"/>
</dbReference>
<accession>A0A9X1ZQX1</accession>
<reference evidence="4" key="1">
    <citation type="submission" date="2022-01" db="EMBL/GenBank/DDBJ databases">
        <title>Genome sequencing of Zunongwangia sp. M21534 genome.</title>
        <authorList>
            <person name="Chen Y."/>
            <person name="Dong C."/>
            <person name="Shao Z."/>
        </authorList>
    </citation>
    <scope>NUCLEOTIDE SEQUENCE</scope>
    <source>
        <strain evidence="4">MCCC M21534</strain>
    </source>
</reference>
<feature type="region of interest" description="Disordered" evidence="1">
    <location>
        <begin position="169"/>
        <end position="249"/>
    </location>
</feature>
<evidence type="ECO:0000313" key="4">
    <source>
        <dbReference type="EMBL" id="MCL6218466.1"/>
    </source>
</evidence>
<dbReference type="InterPro" id="IPR008490">
    <property type="entry name" value="Transposase_InsH_N"/>
</dbReference>
<feature type="compositionally biased region" description="Polar residues" evidence="1">
    <location>
        <begin position="195"/>
        <end position="209"/>
    </location>
</feature>
<comment type="caution">
    <text evidence="4">The sequence shown here is derived from an EMBL/GenBank/DDBJ whole genome shotgun (WGS) entry which is preliminary data.</text>
</comment>
<name>A0A9X1ZQX1_9FLAO</name>
<evidence type="ECO:0000313" key="5">
    <source>
        <dbReference type="Proteomes" id="UP001139521"/>
    </source>
</evidence>
<dbReference type="PANTHER" id="PTHR33408:SF2">
    <property type="entry name" value="TRANSPOSASE DDE DOMAIN-CONTAINING PROTEIN"/>
    <property type="match status" value="1"/>
</dbReference>
<dbReference type="Pfam" id="PF05598">
    <property type="entry name" value="DUF772"/>
    <property type="match status" value="1"/>
</dbReference>
<dbReference type="Proteomes" id="UP001139521">
    <property type="component" value="Unassembled WGS sequence"/>
</dbReference>
<dbReference type="Pfam" id="PF13751">
    <property type="entry name" value="DDE_Tnp_1_6"/>
    <property type="match status" value="1"/>
</dbReference>
<feature type="domain" description="Transposase DDE" evidence="3">
    <location>
        <begin position="356"/>
        <end position="479"/>
    </location>
</feature>
<feature type="domain" description="Transposase InsH N-terminal" evidence="2">
    <location>
        <begin position="37"/>
        <end position="109"/>
    </location>
</feature>
<dbReference type="NCBIfam" id="NF033551">
    <property type="entry name" value="transpos_IS1182"/>
    <property type="match status" value="1"/>
</dbReference>
<sequence length="516" mass="59132">MGYKGLETLFLWPVRGRFFSQQLVLEVLGKEKISGFLYELTRVFYGSSGQKSIDPIVFFKLCLVGYLEDIISDRKLIEHCSMRLDILYFIGYDIDEELPWHSTISRTRQLFPEDVFESVFTKVFTLCVEAGMVSGHTQAIDSAPVKANASMDTLELKVPEEELESHLRRVRHISAMDKEQPFRKSKEDKSDKGQRSITANEQELQAITTRNKRWSKDQDQRPGAGNKGSKYTSNKTHYSPSDPDARISVKPGKARKLNYLSQLSVDTGHHVITDIKAYHADGKDNQQLPDIVKRVKRRLWQQGLVWENCVADTGYSSGENYAFLERQGLKSFIPAHGTFKGGPDGFMYVEDQDHYLCPQGKIIPFTKEFNDYRTGTRKKEYRARKHVCIDCPIRSSCLGKSAQEKKFSVTYYRAEYQRNIARVESPQGRYMKGKRQSTVEPVFGTLTQFIGLRKVNTVGLKQANKCMQLSAIAYNIKKYLKFTQKRVKSGAGMLGLYFRLKTALKEVFKSMQTTVH</sequence>
<keyword evidence="5" id="KW-1185">Reference proteome</keyword>
<protein>
    <submittedName>
        <fullName evidence="4">IS1182 family transposase</fullName>
    </submittedName>
</protein>
<evidence type="ECO:0000259" key="2">
    <source>
        <dbReference type="Pfam" id="PF05598"/>
    </source>
</evidence>